<evidence type="ECO:0000313" key="3">
    <source>
        <dbReference type="Proteomes" id="UP000517252"/>
    </source>
</evidence>
<dbReference type="EMBL" id="BLZH01000008">
    <property type="protein sequence ID" value="GFP57189.1"/>
    <property type="molecule type" value="Genomic_DNA"/>
</dbReference>
<reference evidence="2 3" key="1">
    <citation type="submission" date="2020-07" db="EMBL/GenBank/DDBJ databases">
        <title>Trichoderma asperellum IC-1 whole genome shotgun sequence.</title>
        <authorList>
            <person name="Kanamasa S."/>
            <person name="Takahashi H."/>
        </authorList>
    </citation>
    <scope>NUCLEOTIDE SEQUENCE [LARGE SCALE GENOMIC DNA]</scope>
    <source>
        <strain evidence="2 3">IC-1</strain>
    </source>
</reference>
<gene>
    <name evidence="2" type="ORF">TASIC1_0008003000</name>
</gene>
<evidence type="ECO:0000313" key="2">
    <source>
        <dbReference type="EMBL" id="GFP57189.1"/>
    </source>
</evidence>
<accession>A0A6V8QXL7</accession>
<comment type="caution">
    <text evidence="2">The sequence shown here is derived from an EMBL/GenBank/DDBJ whole genome shotgun (WGS) entry which is preliminary data.</text>
</comment>
<proteinExistence type="predicted"/>
<dbReference type="AlphaFoldDB" id="A0A6V8QXL7"/>
<dbReference type="OrthoDB" id="4900084at2759"/>
<evidence type="ECO:0000256" key="1">
    <source>
        <dbReference type="SAM" id="MobiDB-lite"/>
    </source>
</evidence>
<dbReference type="Proteomes" id="UP000517252">
    <property type="component" value="Unassembled WGS sequence"/>
</dbReference>
<name>A0A6V8QXL7_TRIAP</name>
<organism evidence="2 3">
    <name type="scientific">Trichoderma asperellum</name>
    <name type="common">Filamentous fungus</name>
    <dbReference type="NCBI Taxonomy" id="101201"/>
    <lineage>
        <taxon>Eukaryota</taxon>
        <taxon>Fungi</taxon>
        <taxon>Dikarya</taxon>
        <taxon>Ascomycota</taxon>
        <taxon>Pezizomycotina</taxon>
        <taxon>Sordariomycetes</taxon>
        <taxon>Hypocreomycetidae</taxon>
        <taxon>Hypocreales</taxon>
        <taxon>Hypocreaceae</taxon>
        <taxon>Trichoderma</taxon>
    </lineage>
</organism>
<feature type="region of interest" description="Disordered" evidence="1">
    <location>
        <begin position="174"/>
        <end position="209"/>
    </location>
</feature>
<protein>
    <submittedName>
        <fullName evidence="2">Uncharacterized protein</fullName>
    </submittedName>
</protein>
<sequence length="209" mass="22150">MMTPTMVAHPPFTPPLFIVAPAQSSVLPPGADINNLPRGFFTLRIVFYGHPSDEYTPPLCLSSATYKDWSLPSRDALLAGIATWAGHHGLSIRHPGGRIDPLRVKLYVLPKGNNALVVSAMDVVPGIGLVVPGDVVRVVRLGEVEEREWEEALREIKREGYEAVVAVDMGVSVSAPEEDGGGGVLDSTTTTTTTATDRVSTPAAAAEAA</sequence>